<reference evidence="1 2" key="1">
    <citation type="submission" date="2015-10" db="EMBL/GenBank/DDBJ databases">
        <title>Genome analyses suggest a sexual origin of heterokaryosis in a supposedly ancient asexual fungus.</title>
        <authorList>
            <person name="Ropars J."/>
            <person name="Sedzielewska K."/>
            <person name="Noel J."/>
            <person name="Charron P."/>
            <person name="Farinelli L."/>
            <person name="Marton T."/>
            <person name="Kruger M."/>
            <person name="Pelin A."/>
            <person name="Brachmann A."/>
            <person name="Corradi N."/>
        </authorList>
    </citation>
    <scope>NUCLEOTIDE SEQUENCE [LARGE SCALE GENOMIC DNA]</scope>
    <source>
        <strain evidence="1 2">A4</strain>
    </source>
</reference>
<dbReference type="EMBL" id="LLXI01001346">
    <property type="protein sequence ID" value="PKY53209.1"/>
    <property type="molecule type" value="Genomic_DNA"/>
</dbReference>
<name>A0A2I1H2V0_9GLOM</name>
<keyword evidence="2" id="KW-1185">Reference proteome</keyword>
<dbReference type="VEuPathDB" id="FungiDB:RhiirA1_416356"/>
<comment type="caution">
    <text evidence="1">The sequence shown here is derived from an EMBL/GenBank/DDBJ whole genome shotgun (WGS) entry which is preliminary data.</text>
</comment>
<gene>
    <name evidence="1" type="ORF">RhiirA4_547551</name>
</gene>
<evidence type="ECO:0000313" key="1">
    <source>
        <dbReference type="EMBL" id="PKY53209.1"/>
    </source>
</evidence>
<protein>
    <submittedName>
        <fullName evidence="1">Uncharacterized protein</fullName>
    </submittedName>
</protein>
<dbReference type="VEuPathDB" id="FungiDB:RhiirFUN_011773"/>
<dbReference type="VEuPathDB" id="FungiDB:RhiirA1_454937"/>
<dbReference type="Proteomes" id="UP000234323">
    <property type="component" value="Unassembled WGS sequence"/>
</dbReference>
<dbReference type="AlphaFoldDB" id="A0A2I1H2V0"/>
<dbReference type="VEuPathDB" id="FungiDB:FUN_014622"/>
<accession>A0A2I1H2V0</accession>
<sequence>MELMLNFNEYYNDKDKKPKTGCLHIFIRLVPDVENLKCNRVLREKFADDLELGPRMKDAIVFTIPLKNGTKINKDEETSANIAIAKRMFYQVQDSRMICQTSQFQVFLKNVLNKKVSLKDLTVILIVDGMQIALINENDDKDKKSVYYSFLTEISAAATNNDNPLNHCMLHRTFARPFNEMDVNRRYGNGRALGALELAVKDFKTTKFIPGINILPEELSIKIEKKDELSNKGTLTCPYIWLWLMPNASDDDGNELLILTIPPGCSYWMHFEHFVASFRVIKSKIFGKDEHIKLKDIYAGAKHSFDEETIINKPLSLEQAIYRESTKSSAYSTINSVTCKKGGNPIKLHLEDASACINGPEDSYIPIFFTNSLKIESNQYILLNSEKLSQKMYDDEHEKATDEGDVFCTRHLWIFRSSAMFENNWDSLLEIRRFTVKKSEVDKQVHLDNWISQETKTDNQKDEESQDHIHDD</sequence>
<proteinExistence type="predicted"/>
<evidence type="ECO:0000313" key="2">
    <source>
        <dbReference type="Proteomes" id="UP000234323"/>
    </source>
</evidence>
<organism evidence="1 2">
    <name type="scientific">Rhizophagus irregularis</name>
    <dbReference type="NCBI Taxonomy" id="588596"/>
    <lineage>
        <taxon>Eukaryota</taxon>
        <taxon>Fungi</taxon>
        <taxon>Fungi incertae sedis</taxon>
        <taxon>Mucoromycota</taxon>
        <taxon>Glomeromycotina</taxon>
        <taxon>Glomeromycetes</taxon>
        <taxon>Glomerales</taxon>
        <taxon>Glomeraceae</taxon>
        <taxon>Rhizophagus</taxon>
    </lineage>
</organism>